<dbReference type="Gene3D" id="3.40.190.10">
    <property type="entry name" value="Periplasmic binding protein-like II"/>
    <property type="match status" value="1"/>
</dbReference>
<dbReference type="PANTHER" id="PTHR43649">
    <property type="entry name" value="ARABINOSE-BINDING PROTEIN-RELATED"/>
    <property type="match status" value="1"/>
</dbReference>
<dbReference type="STRING" id="28234.SAMN04488588_1793"/>
<dbReference type="AlphaFoldDB" id="A0A1G6PBW4"/>
<sequence length="430" mass="48233">MKKLLTVFLAVLVIGLAFSEAITIEFWHSMGGGQGETLAALVENFNKTNPDIQVEPIYVGGYSDLNRKLLSTITAAKEGSASDLPAVTQAYGNWIAKYLYSDVIEPLNPYIENDPQMKRVWDEEIYEVFKEGSTWGDTIYSIPFNKSVYVYYYNTDLFDLYGVTPPETMGEFMEITKYLTEDLDGDGRTDQYGIGARTFIDDFQIFLFAYNGEILEYVADGKYRVSLDRETTKKALSDIMELKKGGYGSFGTGYLDGIFGSGEIAAYMGTIAGKSYVERSSQGKHGWSWAALPSVDGVPHSPIAGTDIAMFNWITDAQKDAAYRFIKYLLDPVNMAFWGINTGYLPVRRDVSETKQWQEYIASDEKAVIAQETLETAIADPKPAAWNDIRNEISTIFANFISEQITADQFYDRAVKSCETLLEENNELAK</sequence>
<dbReference type="InterPro" id="IPR006059">
    <property type="entry name" value="SBP"/>
</dbReference>
<evidence type="ECO:0000313" key="5">
    <source>
        <dbReference type="EMBL" id="SDC77732.1"/>
    </source>
</evidence>
<dbReference type="PANTHER" id="PTHR43649:SF31">
    <property type="entry name" value="SN-GLYCEROL-3-PHOSPHATE-BINDING PERIPLASMIC PROTEIN UGPB"/>
    <property type="match status" value="1"/>
</dbReference>
<dbReference type="SUPFAM" id="SSF53850">
    <property type="entry name" value="Periplasmic binding protein-like II"/>
    <property type="match status" value="1"/>
</dbReference>
<name>A0A1G6PBW4_9BACT</name>
<comment type="similarity">
    <text evidence="2">Belongs to the bacterial solute-binding protein 1 family.</text>
</comment>
<dbReference type="Pfam" id="PF13416">
    <property type="entry name" value="SBP_bac_8"/>
    <property type="match status" value="1"/>
</dbReference>
<keyword evidence="4" id="KW-0732">Signal</keyword>
<evidence type="ECO:0000256" key="4">
    <source>
        <dbReference type="ARBA" id="ARBA00022729"/>
    </source>
</evidence>
<dbReference type="EMBL" id="FMYV01000007">
    <property type="protein sequence ID" value="SDC77732.1"/>
    <property type="molecule type" value="Genomic_DNA"/>
</dbReference>
<accession>A0A1G6PBW4</accession>
<evidence type="ECO:0000256" key="2">
    <source>
        <dbReference type="ARBA" id="ARBA00008520"/>
    </source>
</evidence>
<dbReference type="GO" id="GO:0030313">
    <property type="term" value="C:cell envelope"/>
    <property type="evidence" value="ECO:0007669"/>
    <property type="project" value="UniProtKB-SubCell"/>
</dbReference>
<reference evidence="5 6" key="1">
    <citation type="submission" date="2016-10" db="EMBL/GenBank/DDBJ databases">
        <authorList>
            <person name="de Groot N.N."/>
        </authorList>
    </citation>
    <scope>NUCLEOTIDE SEQUENCE [LARGE SCALE GENOMIC DNA]</scope>
    <source>
        <strain evidence="5 6">WG14</strain>
    </source>
</reference>
<dbReference type="Proteomes" id="UP000199322">
    <property type="component" value="Unassembled WGS sequence"/>
</dbReference>
<protein>
    <submittedName>
        <fullName evidence="5">Carbohydrate ABC transporter substrate-binding protein, CUT1 family</fullName>
    </submittedName>
</protein>
<organism evidence="5 6">
    <name type="scientific">Geotoga petraea</name>
    <dbReference type="NCBI Taxonomy" id="28234"/>
    <lineage>
        <taxon>Bacteria</taxon>
        <taxon>Thermotogati</taxon>
        <taxon>Thermotogota</taxon>
        <taxon>Thermotogae</taxon>
        <taxon>Petrotogales</taxon>
        <taxon>Petrotogaceae</taxon>
        <taxon>Geotoga</taxon>
    </lineage>
</organism>
<keyword evidence="3" id="KW-0813">Transport</keyword>
<evidence type="ECO:0000256" key="3">
    <source>
        <dbReference type="ARBA" id="ARBA00022448"/>
    </source>
</evidence>
<evidence type="ECO:0000256" key="1">
    <source>
        <dbReference type="ARBA" id="ARBA00004196"/>
    </source>
</evidence>
<proteinExistence type="inferred from homology"/>
<gene>
    <name evidence="5" type="ORF">SAMN04488588_1793</name>
</gene>
<keyword evidence="6" id="KW-1185">Reference proteome</keyword>
<dbReference type="InterPro" id="IPR050490">
    <property type="entry name" value="Bact_solute-bd_prot1"/>
</dbReference>
<dbReference type="RefSeq" id="WP_091404990.1">
    <property type="nucleotide sequence ID" value="NZ_FMYV01000007.1"/>
</dbReference>
<comment type="subcellular location">
    <subcellularLocation>
        <location evidence="1">Cell envelope</location>
    </subcellularLocation>
</comment>
<evidence type="ECO:0000313" key="6">
    <source>
        <dbReference type="Proteomes" id="UP000199322"/>
    </source>
</evidence>